<feature type="transmembrane region" description="Helical" evidence="8">
    <location>
        <begin position="207"/>
        <end position="227"/>
    </location>
</feature>
<feature type="transmembrane region" description="Helical" evidence="8">
    <location>
        <begin position="248"/>
        <end position="267"/>
    </location>
</feature>
<dbReference type="GeneID" id="94832363"/>
<name>A0A1J4L009_9EUKA</name>
<feature type="transmembrane region" description="Helical" evidence="8">
    <location>
        <begin position="287"/>
        <end position="305"/>
    </location>
</feature>
<evidence type="ECO:0000259" key="9">
    <source>
        <dbReference type="Pfam" id="PF01490"/>
    </source>
</evidence>
<organism evidence="10 11">
    <name type="scientific">Tritrichomonas foetus</name>
    <dbReference type="NCBI Taxonomy" id="1144522"/>
    <lineage>
        <taxon>Eukaryota</taxon>
        <taxon>Metamonada</taxon>
        <taxon>Parabasalia</taxon>
        <taxon>Tritrichomonadida</taxon>
        <taxon>Tritrichomonadidae</taxon>
        <taxon>Tritrichomonas</taxon>
    </lineage>
</organism>
<dbReference type="AlphaFoldDB" id="A0A1J4L009"/>
<feature type="transmembrane region" description="Helical" evidence="8">
    <location>
        <begin position="48"/>
        <end position="73"/>
    </location>
</feature>
<keyword evidence="3" id="KW-0813">Transport</keyword>
<dbReference type="GO" id="GO:0016020">
    <property type="term" value="C:membrane"/>
    <property type="evidence" value="ECO:0007669"/>
    <property type="project" value="UniProtKB-SubCell"/>
</dbReference>
<gene>
    <name evidence="10" type="ORF">TRFO_14187</name>
</gene>
<feature type="transmembrane region" description="Helical" evidence="8">
    <location>
        <begin position="351"/>
        <end position="373"/>
    </location>
</feature>
<keyword evidence="4 8" id="KW-0812">Transmembrane</keyword>
<comment type="caution">
    <text evidence="10">The sequence shown here is derived from an EMBL/GenBank/DDBJ whole genome shotgun (WGS) entry which is preliminary data.</text>
</comment>
<comment type="subcellular location">
    <subcellularLocation>
        <location evidence="1">Membrane</location>
        <topology evidence="1">Multi-pass membrane protein</topology>
    </subcellularLocation>
</comment>
<dbReference type="EMBL" id="MLAK01000239">
    <property type="protein sequence ID" value="OHT15286.1"/>
    <property type="molecule type" value="Genomic_DNA"/>
</dbReference>
<sequence length="408" mass="46330">MKKKPGDNPDVMFISRRGLLTVWQLVAVAANSAIGIGTLRLGSAYSTGLIPTIVINIVIALFTFYALKFYVWSAAFYHESTYEEIMSVGFSPRMAIISGACSILSTFVFLADYFSFITTHIIELMNQIDTDLPYYITNPYIIGLFLSIIFFIPVSLSNRLIFVVYISYLELLCFFIIFLYVVVNFFIRVHTYGFDPNHQFSFFRLNMGITDTISTYNYAYVICPFAWPGMRHALEPTVNNMSRMFRNVVIIAFVSYTLMGLFSYLTFFDENTGGIILDYYEKDWINFVISIICVLFILFSSPLLLNNMGYIILNVIDKTDNFPQGIWAMMGISLVAIVVVISNLSDNYWVYISYCGDIFASFTVYIFPAVFYLRAYGKSCFVHLVGAIAVIIAGLLSVGHVIYNLATN</sequence>
<comment type="similarity">
    <text evidence="2">Belongs to the amino acid/polyamine transporter 2 family.</text>
</comment>
<feature type="transmembrane region" description="Helical" evidence="8">
    <location>
        <begin position="326"/>
        <end position="345"/>
    </location>
</feature>
<dbReference type="Proteomes" id="UP000179807">
    <property type="component" value="Unassembled WGS sequence"/>
</dbReference>
<feature type="transmembrane region" description="Helical" evidence="8">
    <location>
        <begin position="134"/>
        <end position="156"/>
    </location>
</feature>
<evidence type="ECO:0000256" key="5">
    <source>
        <dbReference type="ARBA" id="ARBA00022970"/>
    </source>
</evidence>
<dbReference type="PANTHER" id="PTHR22950:SF458">
    <property type="entry name" value="SODIUM-COUPLED NEUTRAL AMINO ACID TRANSPORTER 11-RELATED"/>
    <property type="match status" value="1"/>
</dbReference>
<feature type="transmembrane region" description="Helical" evidence="8">
    <location>
        <begin position="168"/>
        <end position="187"/>
    </location>
</feature>
<dbReference type="InterPro" id="IPR013057">
    <property type="entry name" value="AA_transpt_TM"/>
</dbReference>
<proteinExistence type="inferred from homology"/>
<dbReference type="GO" id="GO:0015179">
    <property type="term" value="F:L-amino acid transmembrane transporter activity"/>
    <property type="evidence" value="ECO:0007669"/>
    <property type="project" value="TreeGrafter"/>
</dbReference>
<dbReference type="PANTHER" id="PTHR22950">
    <property type="entry name" value="AMINO ACID TRANSPORTER"/>
    <property type="match status" value="1"/>
</dbReference>
<dbReference type="Pfam" id="PF01490">
    <property type="entry name" value="Aa_trans"/>
    <property type="match status" value="1"/>
</dbReference>
<accession>A0A1J4L009</accession>
<evidence type="ECO:0000313" key="11">
    <source>
        <dbReference type="Proteomes" id="UP000179807"/>
    </source>
</evidence>
<dbReference type="RefSeq" id="XP_068368422.1">
    <property type="nucleotide sequence ID" value="XM_068497659.1"/>
</dbReference>
<keyword evidence="6 8" id="KW-1133">Transmembrane helix</keyword>
<keyword evidence="11" id="KW-1185">Reference proteome</keyword>
<keyword evidence="5" id="KW-0029">Amino-acid transport</keyword>
<evidence type="ECO:0000256" key="3">
    <source>
        <dbReference type="ARBA" id="ARBA00022448"/>
    </source>
</evidence>
<evidence type="ECO:0000256" key="2">
    <source>
        <dbReference type="ARBA" id="ARBA00008066"/>
    </source>
</evidence>
<evidence type="ECO:0000256" key="4">
    <source>
        <dbReference type="ARBA" id="ARBA00022692"/>
    </source>
</evidence>
<evidence type="ECO:0000256" key="6">
    <source>
        <dbReference type="ARBA" id="ARBA00022989"/>
    </source>
</evidence>
<keyword evidence="7 8" id="KW-0472">Membrane</keyword>
<feature type="transmembrane region" description="Helical" evidence="8">
    <location>
        <begin position="380"/>
        <end position="403"/>
    </location>
</feature>
<dbReference type="VEuPathDB" id="TrichDB:TRFO_14187"/>
<evidence type="ECO:0000313" key="10">
    <source>
        <dbReference type="EMBL" id="OHT15286.1"/>
    </source>
</evidence>
<reference evidence="10" key="1">
    <citation type="submission" date="2016-10" db="EMBL/GenBank/DDBJ databases">
        <authorList>
            <person name="Benchimol M."/>
            <person name="Almeida L.G."/>
            <person name="Vasconcelos A.T."/>
            <person name="Perreira-Neves A."/>
            <person name="Rosa I.A."/>
            <person name="Tasca T."/>
            <person name="Bogo M.R."/>
            <person name="de Souza W."/>
        </authorList>
    </citation>
    <scope>NUCLEOTIDE SEQUENCE [LARGE SCALE GENOMIC DNA]</scope>
    <source>
        <strain evidence="10">K</strain>
    </source>
</reference>
<evidence type="ECO:0000256" key="7">
    <source>
        <dbReference type="ARBA" id="ARBA00023136"/>
    </source>
</evidence>
<evidence type="ECO:0000256" key="8">
    <source>
        <dbReference type="SAM" id="Phobius"/>
    </source>
</evidence>
<feature type="domain" description="Amino acid transporter transmembrane" evidence="9">
    <location>
        <begin position="21"/>
        <end position="404"/>
    </location>
</feature>
<feature type="transmembrane region" description="Helical" evidence="8">
    <location>
        <begin position="94"/>
        <end position="114"/>
    </location>
</feature>
<evidence type="ECO:0000256" key="1">
    <source>
        <dbReference type="ARBA" id="ARBA00004141"/>
    </source>
</evidence>
<protein>
    <submittedName>
        <fullName evidence="10">Transmembrane amino acid transporter protein</fullName>
    </submittedName>
</protein>